<sequence>MMWMTNFFGTHADAPQRFEPLRTQLERAISDADVVGTFREKVSDIEKARETALTLGAIQNLTNDQKLELNQIEWRLLDHLIKPHLRRQSLLTTTNIHIKMEESGLLKTLAAEAGQLNLITGNDVREKLEAAFPGTRITQHRVPTEYKFETSRAGWSESMPHFPDVFDQLMVQIKAGNFEGVTFIGAGPCGKIYASAIKDAGGIAIDIGSIMDVWAGRNTRSFMLTMRQRTLMPGTRPDA</sequence>
<keyword evidence="2" id="KW-1185">Reference proteome</keyword>
<accession>A0A916UQJ3</accession>
<organism evidence="1 2">
    <name type="scientific">Chelatococcus reniformis</name>
    <dbReference type="NCBI Taxonomy" id="1494448"/>
    <lineage>
        <taxon>Bacteria</taxon>
        <taxon>Pseudomonadati</taxon>
        <taxon>Pseudomonadota</taxon>
        <taxon>Alphaproteobacteria</taxon>
        <taxon>Hyphomicrobiales</taxon>
        <taxon>Chelatococcaceae</taxon>
        <taxon>Chelatococcus</taxon>
    </lineage>
</organism>
<dbReference type="AlphaFoldDB" id="A0A916UQJ3"/>
<protein>
    <submittedName>
        <fullName evidence="1">Uncharacterized protein</fullName>
    </submittedName>
</protein>
<reference evidence="1" key="2">
    <citation type="submission" date="2020-09" db="EMBL/GenBank/DDBJ databases">
        <authorList>
            <person name="Sun Q."/>
            <person name="Zhou Y."/>
        </authorList>
    </citation>
    <scope>NUCLEOTIDE SEQUENCE</scope>
    <source>
        <strain evidence="1">CGMCC 1.12919</strain>
    </source>
</reference>
<evidence type="ECO:0000313" key="1">
    <source>
        <dbReference type="EMBL" id="GGC81863.1"/>
    </source>
</evidence>
<comment type="caution">
    <text evidence="1">The sequence shown here is derived from an EMBL/GenBank/DDBJ whole genome shotgun (WGS) entry which is preliminary data.</text>
</comment>
<dbReference type="Proteomes" id="UP000637002">
    <property type="component" value="Unassembled WGS sequence"/>
</dbReference>
<proteinExistence type="predicted"/>
<reference evidence="1" key="1">
    <citation type="journal article" date="2014" name="Int. J. Syst. Evol. Microbiol.">
        <title>Complete genome sequence of Corynebacterium casei LMG S-19264T (=DSM 44701T), isolated from a smear-ripened cheese.</title>
        <authorList>
            <consortium name="US DOE Joint Genome Institute (JGI-PGF)"/>
            <person name="Walter F."/>
            <person name="Albersmeier A."/>
            <person name="Kalinowski J."/>
            <person name="Ruckert C."/>
        </authorList>
    </citation>
    <scope>NUCLEOTIDE SEQUENCE</scope>
    <source>
        <strain evidence="1">CGMCC 1.12919</strain>
    </source>
</reference>
<dbReference type="EMBL" id="BMGG01000008">
    <property type="protein sequence ID" value="GGC81863.1"/>
    <property type="molecule type" value="Genomic_DNA"/>
</dbReference>
<evidence type="ECO:0000313" key="2">
    <source>
        <dbReference type="Proteomes" id="UP000637002"/>
    </source>
</evidence>
<gene>
    <name evidence="1" type="ORF">GCM10010994_44760</name>
</gene>
<name>A0A916UQJ3_9HYPH</name>